<protein>
    <submittedName>
        <fullName evidence="1">Uncharacterized protein</fullName>
    </submittedName>
</protein>
<reference evidence="2" key="1">
    <citation type="journal article" date="2022" name="Mol. Ecol. Resour.">
        <title>The genomes of chicory, endive, great burdock and yacon provide insights into Asteraceae palaeo-polyploidization history and plant inulin production.</title>
        <authorList>
            <person name="Fan W."/>
            <person name="Wang S."/>
            <person name="Wang H."/>
            <person name="Wang A."/>
            <person name="Jiang F."/>
            <person name="Liu H."/>
            <person name="Zhao H."/>
            <person name="Xu D."/>
            <person name="Zhang Y."/>
        </authorList>
    </citation>
    <scope>NUCLEOTIDE SEQUENCE [LARGE SCALE GENOMIC DNA]</scope>
    <source>
        <strain evidence="2">cv. Niubang</strain>
    </source>
</reference>
<evidence type="ECO:0000313" key="2">
    <source>
        <dbReference type="Proteomes" id="UP001055879"/>
    </source>
</evidence>
<proteinExistence type="predicted"/>
<dbReference type="Proteomes" id="UP001055879">
    <property type="component" value="Linkage Group LG15"/>
</dbReference>
<reference evidence="1 2" key="2">
    <citation type="journal article" date="2022" name="Mol. Ecol. Resour.">
        <title>The genomes of chicory, endive, great burdock and yacon provide insights into Asteraceae paleo-polyploidization history and plant inulin production.</title>
        <authorList>
            <person name="Fan W."/>
            <person name="Wang S."/>
            <person name="Wang H."/>
            <person name="Wang A."/>
            <person name="Jiang F."/>
            <person name="Liu H."/>
            <person name="Zhao H."/>
            <person name="Xu D."/>
            <person name="Zhang Y."/>
        </authorList>
    </citation>
    <scope>NUCLEOTIDE SEQUENCE [LARGE SCALE GENOMIC DNA]</scope>
    <source>
        <strain evidence="2">cv. Niubang</strain>
    </source>
</reference>
<comment type="caution">
    <text evidence="1">The sequence shown here is derived from an EMBL/GenBank/DDBJ whole genome shotgun (WGS) entry which is preliminary data.</text>
</comment>
<keyword evidence="2" id="KW-1185">Reference proteome</keyword>
<evidence type="ECO:0000313" key="1">
    <source>
        <dbReference type="EMBL" id="KAI3673745.1"/>
    </source>
</evidence>
<accession>A0ACB8XUD2</accession>
<dbReference type="EMBL" id="CM042061">
    <property type="protein sequence ID" value="KAI3673745.1"/>
    <property type="molecule type" value="Genomic_DNA"/>
</dbReference>
<sequence length="87" mass="9375">MAHDSDGAIIVDLEEAKGVSVSAARATTHYLGVVWCPDSDLTQVQVPFNLQIAIPNQLLVAVALWVCKYAYTAAPYKDVGVKEKKGD</sequence>
<name>A0ACB8XUD2_ARCLA</name>
<organism evidence="1 2">
    <name type="scientific">Arctium lappa</name>
    <name type="common">Greater burdock</name>
    <name type="synonym">Lappa major</name>
    <dbReference type="NCBI Taxonomy" id="4217"/>
    <lineage>
        <taxon>Eukaryota</taxon>
        <taxon>Viridiplantae</taxon>
        <taxon>Streptophyta</taxon>
        <taxon>Embryophyta</taxon>
        <taxon>Tracheophyta</taxon>
        <taxon>Spermatophyta</taxon>
        <taxon>Magnoliopsida</taxon>
        <taxon>eudicotyledons</taxon>
        <taxon>Gunneridae</taxon>
        <taxon>Pentapetalae</taxon>
        <taxon>asterids</taxon>
        <taxon>campanulids</taxon>
        <taxon>Asterales</taxon>
        <taxon>Asteraceae</taxon>
        <taxon>Carduoideae</taxon>
        <taxon>Cardueae</taxon>
        <taxon>Arctiinae</taxon>
        <taxon>Arctium</taxon>
    </lineage>
</organism>
<gene>
    <name evidence="1" type="ORF">L6452_39873</name>
</gene>